<organism evidence="3 4">
    <name type="scientific">Manihot esculenta</name>
    <name type="common">Cassava</name>
    <name type="synonym">Jatropha manihot</name>
    <dbReference type="NCBI Taxonomy" id="3983"/>
    <lineage>
        <taxon>Eukaryota</taxon>
        <taxon>Viridiplantae</taxon>
        <taxon>Streptophyta</taxon>
        <taxon>Embryophyta</taxon>
        <taxon>Tracheophyta</taxon>
        <taxon>Spermatophyta</taxon>
        <taxon>Magnoliopsida</taxon>
        <taxon>eudicotyledons</taxon>
        <taxon>Gunneridae</taxon>
        <taxon>Pentapetalae</taxon>
        <taxon>rosids</taxon>
        <taxon>fabids</taxon>
        <taxon>Malpighiales</taxon>
        <taxon>Euphorbiaceae</taxon>
        <taxon>Crotonoideae</taxon>
        <taxon>Manihoteae</taxon>
        <taxon>Manihot</taxon>
    </lineage>
</organism>
<keyword evidence="2" id="KW-0012">Acyltransferase</keyword>
<protein>
    <submittedName>
        <fullName evidence="3">Uncharacterized protein</fullName>
    </submittedName>
</protein>
<name>A0A2C9V5M0_MANES</name>
<dbReference type="EMBL" id="CM004396">
    <property type="protein sequence ID" value="OAY38955.1"/>
    <property type="molecule type" value="Genomic_DNA"/>
</dbReference>
<accession>A0A2C9V5M0</accession>
<gene>
    <name evidence="3" type="ORF">MANES_10G056000v8</name>
</gene>
<evidence type="ECO:0000256" key="2">
    <source>
        <dbReference type="ARBA" id="ARBA00023315"/>
    </source>
</evidence>
<dbReference type="PANTHER" id="PTHR31625">
    <property type="match status" value="1"/>
</dbReference>
<evidence type="ECO:0000256" key="1">
    <source>
        <dbReference type="ARBA" id="ARBA00022679"/>
    </source>
</evidence>
<sequence length="466" mass="51634">MASPCSTKILDFCQVLPAYDSPESATEFSLPLTFFDMLWLKLPPVQRLFFYQLTDPSATPAFFNTVILPKLKHSLSLTLVHFLPLAGHLTWPPNLPKPFILYTPNDGVPFTVADSDADFDRLSSDNILNAVELHPYVPELPISDTMASLLALQITLFPNKGFSIGYSINHALLDGKSIIMFMKYWAHISKHGENGKQNSSMLLEELAPFYDRSGIEDPLELGNLYLSQWESLAESEPMSNPRSLKLLPQLGADIKRVRSTFHLTREEINKLKNKVLSQLENPIPLSTFVVTCAYVLVCMVKARGGDGSRMVWFTFAVDCRRRLDPPLPANYFGNCVAVHDVSTEARDIMEGNGFSSIAKRLSGVIEGLKKGLFQRAADMAPRLKNAIITGAQVIGLAGSTRFDVYECDFGWGRPKKVEIISIDKTGAISLTQSRDGNGGIQIGLALSKDEMEAFASLFVDGLKHLQ</sequence>
<comment type="caution">
    <text evidence="3">The sequence shown here is derived from an EMBL/GenBank/DDBJ whole genome shotgun (WGS) entry which is preliminary data.</text>
</comment>
<dbReference type="SUPFAM" id="SSF52777">
    <property type="entry name" value="CoA-dependent acyltransferases"/>
    <property type="match status" value="1"/>
</dbReference>
<dbReference type="InterPro" id="IPR023213">
    <property type="entry name" value="CAT-like_dom_sf"/>
</dbReference>
<dbReference type="OMA" id="CDIFWFK"/>
<dbReference type="Gene3D" id="3.30.559.10">
    <property type="entry name" value="Chloramphenicol acetyltransferase-like domain"/>
    <property type="match status" value="2"/>
</dbReference>
<dbReference type="InterPro" id="IPR051504">
    <property type="entry name" value="Plant_metabolite_acyltrans"/>
</dbReference>
<dbReference type="Pfam" id="PF02458">
    <property type="entry name" value="Transferase"/>
    <property type="match status" value="1"/>
</dbReference>
<dbReference type="Proteomes" id="UP000091857">
    <property type="component" value="Chromosome 10"/>
</dbReference>
<dbReference type="OrthoDB" id="1862401at2759"/>
<evidence type="ECO:0000313" key="4">
    <source>
        <dbReference type="Proteomes" id="UP000091857"/>
    </source>
</evidence>
<evidence type="ECO:0000313" key="3">
    <source>
        <dbReference type="EMBL" id="OAY38955.1"/>
    </source>
</evidence>
<dbReference type="GO" id="GO:0016747">
    <property type="term" value="F:acyltransferase activity, transferring groups other than amino-acyl groups"/>
    <property type="evidence" value="ECO:0007669"/>
    <property type="project" value="UniProtKB-ARBA"/>
</dbReference>
<dbReference type="Gramene" id="Manes.10G056000.1.v8.1">
    <property type="protein sequence ID" value="Manes.10G056000.1.v8.1.CDS.1"/>
    <property type="gene ID" value="Manes.10G056000.v8.1"/>
</dbReference>
<dbReference type="AlphaFoldDB" id="A0A2C9V5M0"/>
<proteinExistence type="predicted"/>
<reference evidence="4" key="1">
    <citation type="journal article" date="2016" name="Nat. Biotechnol.">
        <title>Sequencing wild and cultivated cassava and related species reveals extensive interspecific hybridization and genetic diversity.</title>
        <authorList>
            <person name="Bredeson J.V."/>
            <person name="Lyons J.B."/>
            <person name="Prochnik S.E."/>
            <person name="Wu G.A."/>
            <person name="Ha C.M."/>
            <person name="Edsinger-Gonzales E."/>
            <person name="Grimwood J."/>
            <person name="Schmutz J."/>
            <person name="Rabbi I.Y."/>
            <person name="Egesi C."/>
            <person name="Nauluvula P."/>
            <person name="Lebot V."/>
            <person name="Ndunguru J."/>
            <person name="Mkamilo G."/>
            <person name="Bart R.S."/>
            <person name="Setter T.L."/>
            <person name="Gleadow R.M."/>
            <person name="Kulakow P."/>
            <person name="Ferguson M.E."/>
            <person name="Rounsley S."/>
            <person name="Rokhsar D.S."/>
        </authorList>
    </citation>
    <scope>NUCLEOTIDE SEQUENCE [LARGE SCALE GENOMIC DNA]</scope>
    <source>
        <strain evidence="4">cv. AM560-2</strain>
    </source>
</reference>
<keyword evidence="1" id="KW-0808">Transferase</keyword>
<keyword evidence="4" id="KW-1185">Reference proteome</keyword>